<dbReference type="PATRIC" id="fig|1122151.5.peg.2330"/>
<dbReference type="GeneID" id="96667909"/>
<proteinExistence type="predicted"/>
<name>A0A0R1PFD7_9LACO</name>
<dbReference type="InterPro" id="IPR010982">
    <property type="entry name" value="Lambda_DNA-bd_dom_sf"/>
</dbReference>
<accession>A0A0R1PFD7</accession>
<dbReference type="RefSeq" id="WP_034544006.1">
    <property type="nucleotide sequence ID" value="NZ_AZES01000059.1"/>
</dbReference>
<sequence>MLKHYRVDKDLTQNDLAKKVGIATITIRKIENGQRNPSNKTARKISLTLGQTMDEIFPDIFLLSNDTKSIKSKMKH</sequence>
<organism evidence="3 4">
    <name type="scientific">Companilactobacillus paralimentarius DSM 13238 = JCM 10415</name>
    <dbReference type="NCBI Taxonomy" id="1122151"/>
    <lineage>
        <taxon>Bacteria</taxon>
        <taxon>Bacillati</taxon>
        <taxon>Bacillota</taxon>
        <taxon>Bacilli</taxon>
        <taxon>Lactobacillales</taxon>
        <taxon>Lactobacillaceae</taxon>
        <taxon>Companilactobacillus</taxon>
    </lineage>
</organism>
<protein>
    <recommendedName>
        <fullName evidence="2">HTH cro/C1-type domain-containing protein</fullName>
    </recommendedName>
</protein>
<dbReference type="SUPFAM" id="SSF47413">
    <property type="entry name" value="lambda repressor-like DNA-binding domains"/>
    <property type="match status" value="1"/>
</dbReference>
<dbReference type="InterPro" id="IPR001387">
    <property type="entry name" value="Cro/C1-type_HTH"/>
</dbReference>
<feature type="domain" description="HTH cro/C1-type" evidence="2">
    <location>
        <begin position="2"/>
        <end position="56"/>
    </location>
</feature>
<dbReference type="Gene3D" id="1.10.260.40">
    <property type="entry name" value="lambda repressor-like DNA-binding domains"/>
    <property type="match status" value="1"/>
</dbReference>
<gene>
    <name evidence="3" type="ORF">FD33_GL002253</name>
</gene>
<reference evidence="3 4" key="1">
    <citation type="journal article" date="2015" name="Genome Announc.">
        <title>Expanding the biotechnology potential of lactobacilli through comparative genomics of 213 strains and associated genera.</title>
        <authorList>
            <person name="Sun Z."/>
            <person name="Harris H.M."/>
            <person name="McCann A."/>
            <person name="Guo C."/>
            <person name="Argimon S."/>
            <person name="Zhang W."/>
            <person name="Yang X."/>
            <person name="Jeffery I.B."/>
            <person name="Cooney J.C."/>
            <person name="Kagawa T.F."/>
            <person name="Liu W."/>
            <person name="Song Y."/>
            <person name="Salvetti E."/>
            <person name="Wrobel A."/>
            <person name="Rasinkangas P."/>
            <person name="Parkhill J."/>
            <person name="Rea M.C."/>
            <person name="O'Sullivan O."/>
            <person name="Ritari J."/>
            <person name="Douillard F.P."/>
            <person name="Paul Ross R."/>
            <person name="Yang R."/>
            <person name="Briner A.E."/>
            <person name="Felis G.E."/>
            <person name="de Vos W.M."/>
            <person name="Barrangou R."/>
            <person name="Klaenhammer T.R."/>
            <person name="Caufield P.W."/>
            <person name="Cui Y."/>
            <person name="Zhang H."/>
            <person name="O'Toole P.W."/>
        </authorList>
    </citation>
    <scope>NUCLEOTIDE SEQUENCE [LARGE SCALE GENOMIC DNA]</scope>
    <source>
        <strain evidence="3 4">DSM 13238</strain>
    </source>
</reference>
<dbReference type="PANTHER" id="PTHR46558:SF3">
    <property type="entry name" value="TRANSCRIPTIONAL REGULATOR"/>
    <property type="match status" value="1"/>
</dbReference>
<dbReference type="Pfam" id="PF01381">
    <property type="entry name" value="HTH_3"/>
    <property type="match status" value="1"/>
</dbReference>
<keyword evidence="1" id="KW-0238">DNA-binding</keyword>
<dbReference type="CDD" id="cd00093">
    <property type="entry name" value="HTH_XRE"/>
    <property type="match status" value="1"/>
</dbReference>
<evidence type="ECO:0000313" key="4">
    <source>
        <dbReference type="Proteomes" id="UP000051908"/>
    </source>
</evidence>
<dbReference type="OrthoDB" id="6386941at2"/>
<evidence type="ECO:0000259" key="2">
    <source>
        <dbReference type="PROSITE" id="PS50943"/>
    </source>
</evidence>
<evidence type="ECO:0000256" key="1">
    <source>
        <dbReference type="ARBA" id="ARBA00023125"/>
    </source>
</evidence>
<comment type="caution">
    <text evidence="3">The sequence shown here is derived from an EMBL/GenBank/DDBJ whole genome shotgun (WGS) entry which is preliminary data.</text>
</comment>
<dbReference type="EMBL" id="AZES01000059">
    <property type="protein sequence ID" value="KRL31191.1"/>
    <property type="molecule type" value="Genomic_DNA"/>
</dbReference>
<evidence type="ECO:0000313" key="3">
    <source>
        <dbReference type="EMBL" id="KRL31191.1"/>
    </source>
</evidence>
<dbReference type="PROSITE" id="PS50943">
    <property type="entry name" value="HTH_CROC1"/>
    <property type="match status" value="1"/>
</dbReference>
<dbReference type="Proteomes" id="UP000051908">
    <property type="component" value="Unassembled WGS sequence"/>
</dbReference>
<dbReference type="GO" id="GO:0003677">
    <property type="term" value="F:DNA binding"/>
    <property type="evidence" value="ECO:0007669"/>
    <property type="project" value="UniProtKB-KW"/>
</dbReference>
<keyword evidence="4" id="KW-1185">Reference proteome</keyword>
<dbReference type="PANTHER" id="PTHR46558">
    <property type="entry name" value="TRACRIPTIONAL REGULATORY PROTEIN-RELATED-RELATED"/>
    <property type="match status" value="1"/>
</dbReference>
<dbReference type="AlphaFoldDB" id="A0A0R1PFD7"/>
<dbReference type="SMART" id="SM00530">
    <property type="entry name" value="HTH_XRE"/>
    <property type="match status" value="1"/>
</dbReference>